<feature type="coiled-coil region" evidence="4">
    <location>
        <begin position="659"/>
        <end position="800"/>
    </location>
</feature>
<feature type="coiled-coil region" evidence="4">
    <location>
        <begin position="439"/>
        <end position="466"/>
    </location>
</feature>
<gene>
    <name evidence="7" type="ORF">J21TS3_32870</name>
</gene>
<dbReference type="Gene3D" id="3.40.50.300">
    <property type="entry name" value="P-loop containing nucleotide triphosphate hydrolases"/>
    <property type="match status" value="2"/>
</dbReference>
<evidence type="ECO:0000256" key="2">
    <source>
        <dbReference type="ARBA" id="ARBA00011322"/>
    </source>
</evidence>
<feature type="coiled-coil region" evidence="4">
    <location>
        <begin position="212"/>
        <end position="351"/>
    </location>
</feature>
<sequence>MIPWKLTFSGIRDYDPAYLDLSGHTDHIMVTGPNGAGKSTITYCMGAVLYSSKVEVEGLKSRNLPPDETWRARIALLFLNEGSMKIDAPRYIEFTLLIKQEPGEPIKKEFIIEAGDEQDHYTDRKHYTSGDRENSFTKYKRDLQYVYRIDPDLFYLIWYQQEVNQFATMSPEERFRIFSEMHGITDAQRNWEESMVKLKETRESLSMAQTRLAGTKQNLKIMKSELDRYELNRKRLRDGGILRSVSLLRLEKYFKQERAMYLGQAEQLLIDQEEQLEKENVLIEEKQNLDAQRIRCDEDKERVAGEISDLEQKLQNLQEDRDVLKTEIAGLKQELAMLEEERKYIQRTEAQVSKGLEDVYRRLAELTEQEQSNTEQVSQVGLSLTDLRNRSSELKAALEQDEKEESLHRDILSQHSSSHEVQLEMNRLEEKIRKGRNHGYDLDRELKVLERELENLRMDRNISVRQQASLQYFQRLGRKAYTLSDLIELDEAAHPKYEDSFNTIKYTIFFGGSVDGIKPPNDLYHVSLHSVVPDRSVTVLPALHLKVKRDLSEEMTNDASKALWWVEQFFLQNSVRIEEEVLRDAAGLRGNQEQPRYILSARALEVRQKQVESNITKLSTELEQIYQLVEEDTQKSQILGGIIQQVRMAEAFMTRQHERMQRQEQLKLMTLKLSKLEEEQNHLSQLFRELVRVRAKLENEQESLEREAAFYEKLGAQREQFEQLHDKEAQLQSLESETQEKEDELQTLEDRLEQLEKKGRKLDREIGDVGHRLQLTKQLVNQLHNQHHKAEEGKQNAESEMTVLARKIEDMKGIVPEIFNEAKQIYAEKYAKEEKPAIRALRTDAEKGEVTFEEARKEEVDPAAPENYRIAKENYEQLEDEYKRTKILLEADEQRTVELQDLLETTISMRVSEIQQKFRSYMSLFQFEGQVDWDSHEDKQGRTHFHLYIRARKEGHRGKLEDVSIKARGGRVGKGVSGGEESLSSLLFALSLLQNLQSSPGFIVLDEFDSALDEQRKNMVFDLYVRELKRKMIILTPKSHEPSYFERFNKAYVVYHNPLIPQSQVIGLKKKEQTNLQVGNA</sequence>
<dbReference type="InterPro" id="IPR016158">
    <property type="entry name" value="Cullin_homology"/>
</dbReference>
<comment type="caution">
    <text evidence="7">The sequence shown here is derived from an EMBL/GenBank/DDBJ whole genome shotgun (WGS) entry which is preliminary data.</text>
</comment>
<evidence type="ECO:0000256" key="3">
    <source>
        <dbReference type="ARBA" id="ARBA00013368"/>
    </source>
</evidence>
<comment type="subunit">
    <text evidence="2">Heterodimer of SbcC and SbcD.</text>
</comment>
<keyword evidence="8" id="KW-1185">Reference proteome</keyword>
<dbReference type="PROSITE" id="PS50069">
    <property type="entry name" value="CULLIN_2"/>
    <property type="match status" value="1"/>
</dbReference>
<accession>A0ABQ4LYT8</accession>
<dbReference type="RefSeq" id="WP_212950943.1">
    <property type="nucleotide sequence ID" value="NZ_BORW01000018.1"/>
</dbReference>
<evidence type="ECO:0000313" key="8">
    <source>
        <dbReference type="Proteomes" id="UP000680638"/>
    </source>
</evidence>
<feature type="coiled-coil region" evidence="4">
    <location>
        <begin position="838"/>
        <end position="895"/>
    </location>
</feature>
<reference evidence="7 8" key="1">
    <citation type="submission" date="2021-03" db="EMBL/GenBank/DDBJ databases">
        <title>Antimicrobial resistance genes in bacteria isolated from Japanese honey, and their potential for conferring macrolide and lincosamide resistance in the American foulbrood pathogen Paenibacillus larvae.</title>
        <authorList>
            <person name="Okamoto M."/>
            <person name="Kumagai M."/>
            <person name="Kanamori H."/>
            <person name="Takamatsu D."/>
        </authorList>
    </citation>
    <scope>NUCLEOTIDE SEQUENCE [LARGE SCALE GENOMIC DNA]</scope>
    <source>
        <strain evidence="7 8">J21TS3</strain>
    </source>
</reference>
<feature type="domain" description="Cullin family profile" evidence="6">
    <location>
        <begin position="674"/>
        <end position="906"/>
    </location>
</feature>
<dbReference type="CDD" id="cd00267">
    <property type="entry name" value="ABC_ATPase"/>
    <property type="match status" value="1"/>
</dbReference>
<comment type="similarity">
    <text evidence="1">Belongs to the SMC family. SbcC subfamily.</text>
</comment>
<proteinExistence type="inferred from homology"/>
<name>A0ABQ4LYT8_9BACL</name>
<feature type="region of interest" description="Disordered" evidence="5">
    <location>
        <begin position="397"/>
        <end position="421"/>
    </location>
</feature>
<protein>
    <recommendedName>
        <fullName evidence="3">Nuclease SbcCD subunit C</fullName>
    </recommendedName>
</protein>
<dbReference type="Proteomes" id="UP000680638">
    <property type="component" value="Unassembled WGS sequence"/>
</dbReference>
<evidence type="ECO:0000259" key="6">
    <source>
        <dbReference type="PROSITE" id="PS50069"/>
    </source>
</evidence>
<evidence type="ECO:0000256" key="1">
    <source>
        <dbReference type="ARBA" id="ARBA00006930"/>
    </source>
</evidence>
<evidence type="ECO:0000256" key="4">
    <source>
        <dbReference type="SAM" id="Coils"/>
    </source>
</evidence>
<evidence type="ECO:0000313" key="7">
    <source>
        <dbReference type="EMBL" id="GIO68466.1"/>
    </source>
</evidence>
<dbReference type="EMBL" id="BORW01000018">
    <property type="protein sequence ID" value="GIO68466.1"/>
    <property type="molecule type" value="Genomic_DNA"/>
</dbReference>
<dbReference type="PANTHER" id="PTHR32114:SF2">
    <property type="entry name" value="ABC TRANSPORTER ABCH.3"/>
    <property type="match status" value="1"/>
</dbReference>
<dbReference type="SUPFAM" id="SSF52540">
    <property type="entry name" value="P-loop containing nucleoside triphosphate hydrolases"/>
    <property type="match status" value="1"/>
</dbReference>
<keyword evidence="4" id="KW-0175">Coiled coil</keyword>
<dbReference type="PANTHER" id="PTHR32114">
    <property type="entry name" value="ABC TRANSPORTER ABCH.3"/>
    <property type="match status" value="1"/>
</dbReference>
<organism evidence="7 8">
    <name type="scientific">Paenibacillus cookii</name>
    <dbReference type="NCBI Taxonomy" id="157839"/>
    <lineage>
        <taxon>Bacteria</taxon>
        <taxon>Bacillati</taxon>
        <taxon>Bacillota</taxon>
        <taxon>Bacilli</taxon>
        <taxon>Bacillales</taxon>
        <taxon>Paenibacillaceae</taxon>
        <taxon>Paenibacillus</taxon>
    </lineage>
</organism>
<evidence type="ECO:0000256" key="5">
    <source>
        <dbReference type="SAM" id="MobiDB-lite"/>
    </source>
</evidence>
<dbReference type="InterPro" id="IPR027417">
    <property type="entry name" value="P-loop_NTPase"/>
</dbReference>